<sequence length="1415" mass="151161">MEAGEYTTNTLVIHNIYSIAYRTYELSATSDYQSRPNPTVIQDVEALLRGRGCIAHFDTARSIIWHFKVTGKDDPISSSSAGPTLPDDLDIPGVTLSLVDDGSFEPMSLSRPRVPGPQGGSAPTSGTLGSASDANQGQKSATSFSPASSSSPPVWGASMDLKPAPSGALTINDAYENFVMALLGTLLSDLVRRTGAIPLDSRTVLISPAGQHLDDLQDGLASKPPAVATFRVYLSPIGSLIVSLGLYPATGFLSLAISWPAFLCFRKQLASLPPVSRVGGNMLLGYTESYDPLASAKAWALETPERNGMLAERKRERDAATTRDPLSDPEVRSQQQVSGNSPLALQRAANVPPAAAGVMYPTPPDGVQNPNAPTPSLGGPAASPQPPPPAVSVVDTDVVMSNAAPVAEAYTERERNEVPYLGDSDNLFDDLGGDMFNDAELTDADFNFFDEPTETTELQVDDVLPDMHVPGPRAPILGGSQRFELLPAPPPAPSTNGVEIEAPASSPAKEPIIKRESPVFAKPELRHARSSLGDDAASASKPGAGANGGKLKREHSPFDPDTVFKRVRTTLYHPPRPGRPLPLRRKSAYDTVEFDHILNPVTSKYANGGKYAVTWEPKKDLSNAKKAPPTTDYLKHHGKHNKGLNGLPENQSALIARITSVLESSSIHASPMKLDHFSADGDDASTVSDQDDSSVSSEEAFSTVKSIGLKRTNYEDDLVSQATSLRDVELSEESDPNFALELPRLGKIGPADVPVHKLFADPEPLALQLSLPDEDMIAVAQVLTEQAATGTLEITHDGSPGGPPVPGPDRRRQLASMARQTLRTLRDSISGYLGGAVECQLTALAEIQDGTPQPAPPTRNHLQPRPVPGRDPTEPATSVYQILPCHLEVKRGESSLTVLPSAIPFWESLGLGPCLGPKNIQAACVFQGWEGMADNVGLFLDRVKTMYESMKMGAFERLPSTSEISDGLVDYDVDRISVTPGYVFPRISSALAERTETLCQALRVSADTEKNFVIFFIYSPTNPSSIVEACTSFRQLSEAYSSSISKNAPSNELVLQLVPLDFVAAPSSIVIQPPAELLKLCLETYDRCTMFGGPMPAPSIMLEQVGPRFMEFGLSPTPSASIMHENSFIHVAYAPSVDGRWITAAWTDSRGRQQMTASYCLGRKGARPSTPFNDVAHEIWETTHDLISIWRVHWRVVITKCGAMGADEADFWTGLAQTESKAKVSLVLLAVDTSPSLQLVPPAVRLSASVSAAIYSTPASTPQASSILSPEQSGGNPPATPAPPGTPGDAGGGVPDSAADKILIDTMDQSWGCVLAHRLSTSSVPAGPPSPSLFSGYLVKRGGTRPEDPPVVMEVNMLQADGGPRQQEGLLREMLGHFRALGTLGRVRGVTGEADVRPWHVAAAEKGVRALYLLM</sequence>
<feature type="region of interest" description="Disordered" evidence="12">
    <location>
        <begin position="678"/>
        <end position="699"/>
    </location>
</feature>
<name>A0AAE8N3Q8_9PEZI</name>
<evidence type="ECO:0000256" key="11">
    <source>
        <dbReference type="RuleBase" id="RU364134"/>
    </source>
</evidence>
<organism evidence="16 17">
    <name type="scientific">Cephalotrichum gorgonifer</name>
    <dbReference type="NCBI Taxonomy" id="2041049"/>
    <lineage>
        <taxon>Eukaryota</taxon>
        <taxon>Fungi</taxon>
        <taxon>Dikarya</taxon>
        <taxon>Ascomycota</taxon>
        <taxon>Pezizomycotina</taxon>
        <taxon>Sordariomycetes</taxon>
        <taxon>Hypocreomycetidae</taxon>
        <taxon>Microascales</taxon>
        <taxon>Microascaceae</taxon>
        <taxon>Cephalotrichum</taxon>
    </lineage>
</organism>
<dbReference type="Proteomes" id="UP001187682">
    <property type="component" value="Unassembled WGS sequence"/>
</dbReference>
<feature type="domain" description="Mediator complex subunit Med13 N-terminal" evidence="14">
    <location>
        <begin position="4"/>
        <end position="250"/>
    </location>
</feature>
<feature type="compositionally biased region" description="Basic and acidic residues" evidence="12">
    <location>
        <begin position="311"/>
        <end position="331"/>
    </location>
</feature>
<comment type="caution">
    <text evidence="16">The sequence shown here is derived from an EMBL/GenBank/DDBJ whole genome shotgun (WGS) entry which is preliminary data.</text>
</comment>
<evidence type="ECO:0000256" key="2">
    <source>
        <dbReference type="ARBA" id="ARBA00009354"/>
    </source>
</evidence>
<feature type="region of interest" description="Disordered" evidence="12">
    <location>
        <begin position="849"/>
        <end position="876"/>
    </location>
</feature>
<dbReference type="GO" id="GO:0003713">
    <property type="term" value="F:transcription coactivator activity"/>
    <property type="evidence" value="ECO:0007669"/>
    <property type="project" value="TreeGrafter"/>
</dbReference>
<protein>
    <recommendedName>
        <fullName evidence="3 11">Mediator of RNA polymerase II transcription subunit 13</fullName>
    </recommendedName>
    <alternativeName>
        <fullName evidence="10 11">Mediator complex subunit 13</fullName>
    </alternativeName>
</protein>
<dbReference type="Pfam" id="PF11597">
    <property type="entry name" value="Med13_N"/>
    <property type="match status" value="1"/>
</dbReference>
<evidence type="ECO:0000256" key="5">
    <source>
        <dbReference type="ARBA" id="ARBA00023015"/>
    </source>
</evidence>
<feature type="domain" description="Mediator complex subunit Med13 C-terminal" evidence="13">
    <location>
        <begin position="1097"/>
        <end position="1404"/>
    </location>
</feature>
<dbReference type="GO" id="GO:0016592">
    <property type="term" value="C:mediator complex"/>
    <property type="evidence" value="ECO:0007669"/>
    <property type="project" value="InterPro"/>
</dbReference>
<evidence type="ECO:0000259" key="15">
    <source>
        <dbReference type="Pfam" id="PF18296"/>
    </source>
</evidence>
<dbReference type="InterPro" id="IPR021643">
    <property type="entry name" value="Mediator_Med13_N"/>
</dbReference>
<proteinExistence type="inferred from homology"/>
<keyword evidence="4 11" id="KW-0678">Repressor</keyword>
<evidence type="ECO:0000313" key="17">
    <source>
        <dbReference type="Proteomes" id="UP001187682"/>
    </source>
</evidence>
<keyword evidence="6 11" id="KW-0010">Activator</keyword>
<feature type="compositionally biased region" description="Basic and acidic residues" evidence="12">
    <location>
        <begin position="511"/>
        <end position="527"/>
    </location>
</feature>
<gene>
    <name evidence="16" type="ORF">DNG_07548</name>
</gene>
<comment type="function">
    <text evidence="9 11">Component of the SRB8-11 complex. The SRB8-11 complex is a regulatory module of the Mediator complex which is itself involved in regulation of basal and activated RNA polymerase II-dependent transcription. The SRB8-11 complex may be involved in the transcriptional repression of a subset of genes regulated by Mediator. It may inhibit the association of the Mediator complex with RNA polymerase II to form the holoenzyme complex.</text>
</comment>
<dbReference type="InterPro" id="IPR051139">
    <property type="entry name" value="Mediator_complx_sub13"/>
</dbReference>
<dbReference type="InterPro" id="IPR009401">
    <property type="entry name" value="Med13_C"/>
</dbReference>
<evidence type="ECO:0000256" key="3">
    <source>
        <dbReference type="ARBA" id="ARBA00019618"/>
    </source>
</evidence>
<dbReference type="PANTHER" id="PTHR48249">
    <property type="entry name" value="MEDIATOR OF RNA POLYMERASE II TRANSCRIPTION SUBUNIT 13"/>
    <property type="match status" value="1"/>
</dbReference>
<feature type="region of interest" description="Disordered" evidence="12">
    <location>
        <begin position="501"/>
        <end position="560"/>
    </location>
</feature>
<feature type="compositionally biased region" description="Low complexity" evidence="12">
    <location>
        <begin position="684"/>
        <end position="697"/>
    </location>
</feature>
<dbReference type="EMBL" id="ONZQ02000011">
    <property type="protein sequence ID" value="SPO04863.1"/>
    <property type="molecule type" value="Genomic_DNA"/>
</dbReference>
<keyword evidence="17" id="KW-1185">Reference proteome</keyword>
<reference evidence="16" key="1">
    <citation type="submission" date="2018-03" db="EMBL/GenBank/DDBJ databases">
        <authorList>
            <person name="Guldener U."/>
        </authorList>
    </citation>
    <scope>NUCLEOTIDE SEQUENCE</scope>
</reference>
<evidence type="ECO:0000259" key="14">
    <source>
        <dbReference type="Pfam" id="PF11597"/>
    </source>
</evidence>
<evidence type="ECO:0000256" key="10">
    <source>
        <dbReference type="ARBA" id="ARBA00032008"/>
    </source>
</evidence>
<comment type="subunit">
    <text evidence="11">Component of the SRB8-11 complex, which itself associates with the Mediator complex.</text>
</comment>
<feature type="region of interest" description="Disordered" evidence="12">
    <location>
        <begin position="106"/>
        <end position="156"/>
    </location>
</feature>
<dbReference type="PANTHER" id="PTHR48249:SF3">
    <property type="entry name" value="MEDIATOR OF RNA POLYMERASE II TRANSCRIPTION SUBUNIT 13"/>
    <property type="match status" value="1"/>
</dbReference>
<keyword evidence="5 11" id="KW-0805">Transcription regulation</keyword>
<comment type="similarity">
    <text evidence="2 11">Belongs to the Mediator complex subunit 13 family.</text>
</comment>
<evidence type="ECO:0000256" key="6">
    <source>
        <dbReference type="ARBA" id="ARBA00023159"/>
    </source>
</evidence>
<evidence type="ECO:0000256" key="9">
    <source>
        <dbReference type="ARBA" id="ARBA00025661"/>
    </source>
</evidence>
<keyword evidence="8 11" id="KW-0539">Nucleus</keyword>
<evidence type="ECO:0000256" key="8">
    <source>
        <dbReference type="ARBA" id="ARBA00023242"/>
    </source>
</evidence>
<comment type="subcellular location">
    <subcellularLocation>
        <location evidence="1 11">Nucleus</location>
    </subcellularLocation>
</comment>
<feature type="region of interest" description="Disordered" evidence="12">
    <location>
        <begin position="307"/>
        <end position="390"/>
    </location>
</feature>
<feature type="region of interest" description="Disordered" evidence="12">
    <location>
        <begin position="1260"/>
        <end position="1298"/>
    </location>
</feature>
<evidence type="ECO:0000256" key="7">
    <source>
        <dbReference type="ARBA" id="ARBA00023163"/>
    </source>
</evidence>
<feature type="domain" description="MID" evidence="15">
    <location>
        <begin position="918"/>
        <end position="1088"/>
    </location>
</feature>
<evidence type="ECO:0000259" key="13">
    <source>
        <dbReference type="Pfam" id="PF06333"/>
    </source>
</evidence>
<feature type="compositionally biased region" description="Polar residues" evidence="12">
    <location>
        <begin position="1260"/>
        <end position="1273"/>
    </location>
</feature>
<evidence type="ECO:0000256" key="4">
    <source>
        <dbReference type="ARBA" id="ARBA00022491"/>
    </source>
</evidence>
<dbReference type="Pfam" id="PF06333">
    <property type="entry name" value="Med13_C"/>
    <property type="match status" value="1"/>
</dbReference>
<keyword evidence="7 11" id="KW-0804">Transcription</keyword>
<accession>A0AAE8N3Q8</accession>
<dbReference type="Pfam" id="PF18296">
    <property type="entry name" value="MID_MedPIWI"/>
    <property type="match status" value="1"/>
</dbReference>
<feature type="region of interest" description="Disordered" evidence="12">
    <location>
        <begin position="792"/>
        <end position="811"/>
    </location>
</feature>
<evidence type="ECO:0000256" key="1">
    <source>
        <dbReference type="ARBA" id="ARBA00004123"/>
    </source>
</evidence>
<dbReference type="InterPro" id="IPR041285">
    <property type="entry name" value="MID_MedPIWI"/>
</dbReference>
<evidence type="ECO:0000313" key="16">
    <source>
        <dbReference type="EMBL" id="SPO04863.1"/>
    </source>
</evidence>
<feature type="compositionally biased region" description="Polar residues" evidence="12">
    <location>
        <begin position="121"/>
        <end position="139"/>
    </location>
</feature>
<feature type="compositionally biased region" description="Low complexity" evidence="12">
    <location>
        <begin position="140"/>
        <end position="156"/>
    </location>
</feature>
<dbReference type="GO" id="GO:0045944">
    <property type="term" value="P:positive regulation of transcription by RNA polymerase II"/>
    <property type="evidence" value="ECO:0007669"/>
    <property type="project" value="TreeGrafter"/>
</dbReference>
<evidence type="ECO:0000256" key="12">
    <source>
        <dbReference type="SAM" id="MobiDB-lite"/>
    </source>
</evidence>
<feature type="compositionally biased region" description="Polar residues" evidence="12">
    <location>
        <begin position="332"/>
        <end position="343"/>
    </location>
</feature>